<dbReference type="EMBL" id="CAJVPU010000872">
    <property type="protein sequence ID" value="CAG8464988.1"/>
    <property type="molecule type" value="Genomic_DNA"/>
</dbReference>
<proteinExistence type="predicted"/>
<gene>
    <name evidence="1" type="ORF">DHETER_LOCUS1454</name>
</gene>
<evidence type="ECO:0000313" key="2">
    <source>
        <dbReference type="Proteomes" id="UP000789702"/>
    </source>
</evidence>
<dbReference type="Proteomes" id="UP000789702">
    <property type="component" value="Unassembled WGS sequence"/>
</dbReference>
<evidence type="ECO:0000313" key="1">
    <source>
        <dbReference type="EMBL" id="CAG8464988.1"/>
    </source>
</evidence>
<name>A0ACA9KCS8_9GLOM</name>
<comment type="caution">
    <text evidence="1">The sequence shown here is derived from an EMBL/GenBank/DDBJ whole genome shotgun (WGS) entry which is preliminary data.</text>
</comment>
<sequence>MIRTFSNDLAEDFEKLYETKEHYDTIIMVGEEPNIEKIYAHSIVLYTRSLYFRRALSDKWAERKDGYLILSKPNIIALVFKIILKFLYCGIVDLENEEIEIILKLLVAADELLVQKLIDYVQEFLIENNSKFMIQSPIEMLYFIVYNSQFNELKEAYTDSEDIDQLGETLRKLIKFVRFYQVDRKDFIPKVWAYKHLLPENLIEDILRCYLNPDARPLYHTFPIRRGNFKIDTKLMDEEIALALAKLMGSRHYFNLLYRSNLHGHSSQIFHERCDNKGATIVVAKILNSNTLIGGYNPLDWNGDNVWKQTNDSFLFRIDTDDYHIKLEESHIRDSASGFAIYCGSDYGPSFGEGPDLRFFDNNNILKCKARSYPKLLSISSFTFSSYEVFQVVRNST</sequence>
<keyword evidence="2" id="KW-1185">Reference proteome</keyword>
<organism evidence="1 2">
    <name type="scientific">Dentiscutata heterogama</name>
    <dbReference type="NCBI Taxonomy" id="1316150"/>
    <lineage>
        <taxon>Eukaryota</taxon>
        <taxon>Fungi</taxon>
        <taxon>Fungi incertae sedis</taxon>
        <taxon>Mucoromycota</taxon>
        <taxon>Glomeromycotina</taxon>
        <taxon>Glomeromycetes</taxon>
        <taxon>Diversisporales</taxon>
        <taxon>Gigasporaceae</taxon>
        <taxon>Dentiscutata</taxon>
    </lineage>
</organism>
<protein>
    <submittedName>
        <fullName evidence="1">1267_t:CDS:1</fullName>
    </submittedName>
</protein>
<reference evidence="1" key="1">
    <citation type="submission" date="2021-06" db="EMBL/GenBank/DDBJ databases">
        <authorList>
            <person name="Kallberg Y."/>
            <person name="Tangrot J."/>
            <person name="Rosling A."/>
        </authorList>
    </citation>
    <scope>NUCLEOTIDE SEQUENCE</scope>
    <source>
        <strain evidence="1">IL203A</strain>
    </source>
</reference>
<accession>A0ACA9KCS8</accession>